<dbReference type="AlphaFoldDB" id="A0A9K3D487"/>
<accession>A0A9K3D487</accession>
<protein>
    <submittedName>
        <fullName evidence="2">Uncharacterized protein</fullName>
    </submittedName>
</protein>
<evidence type="ECO:0000313" key="3">
    <source>
        <dbReference type="Proteomes" id="UP000265618"/>
    </source>
</evidence>
<reference evidence="2 3" key="1">
    <citation type="journal article" date="2018" name="PLoS ONE">
        <title>The draft genome of Kipferlia bialata reveals reductive genome evolution in fornicate parasites.</title>
        <authorList>
            <person name="Tanifuji G."/>
            <person name="Takabayashi S."/>
            <person name="Kume K."/>
            <person name="Takagi M."/>
            <person name="Nakayama T."/>
            <person name="Kamikawa R."/>
            <person name="Inagaki Y."/>
            <person name="Hashimoto T."/>
        </authorList>
    </citation>
    <scope>NUCLEOTIDE SEQUENCE [LARGE SCALE GENOMIC DNA]</scope>
    <source>
        <strain evidence="2">NY0173</strain>
    </source>
</reference>
<organism evidence="2 3">
    <name type="scientific">Kipferlia bialata</name>
    <dbReference type="NCBI Taxonomy" id="797122"/>
    <lineage>
        <taxon>Eukaryota</taxon>
        <taxon>Metamonada</taxon>
        <taxon>Carpediemonas-like organisms</taxon>
        <taxon>Kipferlia</taxon>
    </lineage>
</organism>
<dbReference type="Proteomes" id="UP000265618">
    <property type="component" value="Unassembled WGS sequence"/>
</dbReference>
<comment type="caution">
    <text evidence="2">The sequence shown here is derived from an EMBL/GenBank/DDBJ whole genome shotgun (WGS) entry which is preliminary data.</text>
</comment>
<proteinExistence type="predicted"/>
<dbReference type="EMBL" id="BDIP01003339">
    <property type="protein sequence ID" value="GIQ87578.1"/>
    <property type="molecule type" value="Genomic_DNA"/>
</dbReference>
<feature type="region of interest" description="Disordered" evidence="1">
    <location>
        <begin position="81"/>
        <end position="105"/>
    </location>
</feature>
<keyword evidence="3" id="KW-1185">Reference proteome</keyword>
<feature type="compositionally biased region" description="Basic and acidic residues" evidence="1">
    <location>
        <begin position="91"/>
        <end position="102"/>
    </location>
</feature>
<evidence type="ECO:0000313" key="2">
    <source>
        <dbReference type="EMBL" id="GIQ87578.1"/>
    </source>
</evidence>
<gene>
    <name evidence="2" type="ORF">KIPB_009645</name>
</gene>
<evidence type="ECO:0000256" key="1">
    <source>
        <dbReference type="SAM" id="MobiDB-lite"/>
    </source>
</evidence>
<sequence>MPHQKRAVSNLASQLSQMSFPALLVLLKGIVEKSRQCDLAHSLGVEEVPVAFGEAEPEQQLEGLIMSQLETGLRQRLLQRGLADGDDEGEGEVREERGREAEAEGEDIIGELLGELVGM</sequence>
<name>A0A9K3D487_9EUKA</name>